<comment type="caution">
    <text evidence="8">The sequence shown here is derived from an EMBL/GenBank/DDBJ whole genome shotgun (WGS) entry which is preliminary data.</text>
</comment>
<keyword evidence="5" id="KW-0326">Glycosidase</keyword>
<name>A0A9D1A766_9FIRM</name>
<sequence length="255" mass="29490">MQQTLSYEGYTLVFEDNFDSRILNRENWVVEQHEPGWVNAEWQRYVDSPETVFLREGKLCLKSVKTVEADGTISYASGRISTEHKQDFTYGIFEARLKVPRGAGLLPAFWLMATDEERYGNWPCCGEIDIMEIKGQDSKTNYATIHFGLPHQQRQGVFTLEAEDFADSFHTFSLEWLPGMLRWYVDGKLFFQETSWYSTDAQGVRMPFPAPFDHKMYLILNLAVGGNWVGYPDETTEFDAAIYAVDYVKVYQITT</sequence>
<reference evidence="8" key="2">
    <citation type="journal article" date="2021" name="PeerJ">
        <title>Extensive microbial diversity within the chicken gut microbiome revealed by metagenomics and culture.</title>
        <authorList>
            <person name="Gilroy R."/>
            <person name="Ravi A."/>
            <person name="Getino M."/>
            <person name="Pursley I."/>
            <person name="Horton D.L."/>
            <person name="Alikhan N.F."/>
            <person name="Baker D."/>
            <person name="Gharbi K."/>
            <person name="Hall N."/>
            <person name="Watson M."/>
            <person name="Adriaenssens E.M."/>
            <person name="Foster-Nyarko E."/>
            <person name="Jarju S."/>
            <person name="Secka A."/>
            <person name="Antonio M."/>
            <person name="Oren A."/>
            <person name="Chaudhuri R.R."/>
            <person name="La Ragione R."/>
            <person name="Hildebrand F."/>
            <person name="Pallen M.J."/>
        </authorList>
    </citation>
    <scope>NUCLEOTIDE SEQUENCE</scope>
    <source>
        <strain evidence="8">ChiHjej9B8-7071</strain>
    </source>
</reference>
<dbReference type="InterPro" id="IPR013320">
    <property type="entry name" value="ConA-like_dom_sf"/>
</dbReference>
<dbReference type="PRINTS" id="PR00737">
    <property type="entry name" value="GLHYDRLASE16"/>
</dbReference>
<dbReference type="PANTHER" id="PTHR10963">
    <property type="entry name" value="GLYCOSYL HYDROLASE-RELATED"/>
    <property type="match status" value="1"/>
</dbReference>
<dbReference type="Proteomes" id="UP000824258">
    <property type="component" value="Unassembled WGS sequence"/>
</dbReference>
<feature type="domain" description="GH16" evidence="7">
    <location>
        <begin position="1"/>
        <end position="255"/>
    </location>
</feature>
<feature type="active site" description="Proton donor" evidence="6">
    <location>
        <position position="132"/>
    </location>
</feature>
<dbReference type="EC" id="3.2.1.73" evidence="3"/>
<dbReference type="PROSITE" id="PS51762">
    <property type="entry name" value="GH16_2"/>
    <property type="match status" value="1"/>
</dbReference>
<organism evidence="8 9">
    <name type="scientific">Candidatus Avoscillospira stercoripullorum</name>
    <dbReference type="NCBI Taxonomy" id="2840709"/>
    <lineage>
        <taxon>Bacteria</taxon>
        <taxon>Bacillati</taxon>
        <taxon>Bacillota</taxon>
        <taxon>Clostridia</taxon>
        <taxon>Eubacteriales</taxon>
        <taxon>Oscillospiraceae</taxon>
        <taxon>Oscillospiraceae incertae sedis</taxon>
        <taxon>Candidatus Avoscillospira</taxon>
    </lineage>
</organism>
<feature type="active site" description="Nucleophile" evidence="6">
    <location>
        <position position="127"/>
    </location>
</feature>
<accession>A0A9D1A766</accession>
<dbReference type="AlphaFoldDB" id="A0A9D1A766"/>
<protein>
    <recommendedName>
        <fullName evidence="3">licheninase</fullName>
        <ecNumber evidence="3">3.2.1.73</ecNumber>
    </recommendedName>
</protein>
<dbReference type="InterPro" id="IPR000757">
    <property type="entry name" value="Beta-glucanase-like"/>
</dbReference>
<comment type="catalytic activity">
    <reaction evidence="1">
        <text>Hydrolysis of (1-&gt;4)-beta-D-glucosidic linkages in beta-D-glucans containing (1-&gt;3)- and (1-&gt;4)-bonds.</text>
        <dbReference type="EC" id="3.2.1.73"/>
    </reaction>
</comment>
<dbReference type="SUPFAM" id="SSF49899">
    <property type="entry name" value="Concanavalin A-like lectins/glucanases"/>
    <property type="match status" value="1"/>
</dbReference>
<evidence type="ECO:0000259" key="7">
    <source>
        <dbReference type="PROSITE" id="PS51762"/>
    </source>
</evidence>
<dbReference type="InterPro" id="IPR008264">
    <property type="entry name" value="Beta_glucanase"/>
</dbReference>
<evidence type="ECO:0000256" key="5">
    <source>
        <dbReference type="ARBA" id="ARBA00023295"/>
    </source>
</evidence>
<evidence type="ECO:0000256" key="6">
    <source>
        <dbReference type="PIRSR" id="PIRSR608264-1"/>
    </source>
</evidence>
<evidence type="ECO:0000256" key="1">
    <source>
        <dbReference type="ARBA" id="ARBA00000481"/>
    </source>
</evidence>
<proteinExistence type="inferred from homology"/>
<dbReference type="EMBL" id="DVGD01000048">
    <property type="protein sequence ID" value="HIR09092.1"/>
    <property type="molecule type" value="Genomic_DNA"/>
</dbReference>
<evidence type="ECO:0000256" key="3">
    <source>
        <dbReference type="ARBA" id="ARBA00012690"/>
    </source>
</evidence>
<evidence type="ECO:0000313" key="9">
    <source>
        <dbReference type="Proteomes" id="UP000824258"/>
    </source>
</evidence>
<dbReference type="Gene3D" id="2.60.120.200">
    <property type="match status" value="1"/>
</dbReference>
<comment type="similarity">
    <text evidence="2">Belongs to the glycosyl hydrolase 16 family.</text>
</comment>
<dbReference type="GO" id="GO:0005975">
    <property type="term" value="P:carbohydrate metabolic process"/>
    <property type="evidence" value="ECO:0007669"/>
    <property type="project" value="InterPro"/>
</dbReference>
<dbReference type="Pfam" id="PF00722">
    <property type="entry name" value="Glyco_hydro_16"/>
    <property type="match status" value="1"/>
</dbReference>
<evidence type="ECO:0000256" key="2">
    <source>
        <dbReference type="ARBA" id="ARBA00006865"/>
    </source>
</evidence>
<gene>
    <name evidence="8" type="ORF">IAA70_01665</name>
</gene>
<evidence type="ECO:0000256" key="4">
    <source>
        <dbReference type="ARBA" id="ARBA00022801"/>
    </source>
</evidence>
<dbReference type="GO" id="GO:0042972">
    <property type="term" value="F:licheninase activity"/>
    <property type="evidence" value="ECO:0007669"/>
    <property type="project" value="UniProtKB-EC"/>
</dbReference>
<reference evidence="8" key="1">
    <citation type="submission" date="2020-10" db="EMBL/GenBank/DDBJ databases">
        <authorList>
            <person name="Gilroy R."/>
        </authorList>
    </citation>
    <scope>NUCLEOTIDE SEQUENCE</scope>
    <source>
        <strain evidence="8">ChiHjej9B8-7071</strain>
    </source>
</reference>
<evidence type="ECO:0000313" key="8">
    <source>
        <dbReference type="EMBL" id="HIR09092.1"/>
    </source>
</evidence>
<keyword evidence="4 8" id="KW-0378">Hydrolase</keyword>
<dbReference type="InterPro" id="IPR050546">
    <property type="entry name" value="Glycosyl_Hydrlase_16"/>
</dbReference>
<dbReference type="PANTHER" id="PTHR10963:SF55">
    <property type="entry name" value="GLYCOSIDE HYDROLASE FAMILY 16 PROTEIN"/>
    <property type="match status" value="1"/>
</dbReference>
<dbReference type="CDD" id="cd08023">
    <property type="entry name" value="GH16_laminarinase_like"/>
    <property type="match status" value="1"/>
</dbReference>